<reference evidence="1 2" key="1">
    <citation type="submission" date="2020-07" db="EMBL/GenBank/DDBJ databases">
        <title>The draft genome sequence of Maribacter polysiphoniae KCTC 22021.</title>
        <authorList>
            <person name="Mu L."/>
        </authorList>
    </citation>
    <scope>NUCLEOTIDE SEQUENCE [LARGE SCALE GENOMIC DNA]</scope>
    <source>
        <strain evidence="1 2">KCTC 22021</strain>
    </source>
</reference>
<keyword evidence="2" id="KW-1185">Reference proteome</keyword>
<protein>
    <submittedName>
        <fullName evidence="1">Uncharacterized protein</fullName>
    </submittedName>
</protein>
<evidence type="ECO:0000313" key="2">
    <source>
        <dbReference type="Proteomes" id="UP000651837"/>
    </source>
</evidence>
<gene>
    <name evidence="1" type="ORF">HZY62_08190</name>
</gene>
<sequence length="88" mass="10010">MKGPGEGPKWGVNNKVWKRVMLEDGFCSVRYSAILGNLRDRGYLSHEDVEKLLKDYVTAQRVILAAISDEKAKIVQEALIDNYNRLKS</sequence>
<dbReference type="RefSeq" id="WP_109650036.1">
    <property type="nucleotide sequence ID" value="NZ_CAJQNU010000027.1"/>
</dbReference>
<name>A0ABR7VX77_9FLAO</name>
<accession>A0ABR7VX77</accession>
<proteinExistence type="predicted"/>
<organism evidence="1 2">
    <name type="scientific">Maribacter polysiphoniae</name>
    <dbReference type="NCBI Taxonomy" id="429344"/>
    <lineage>
        <taxon>Bacteria</taxon>
        <taxon>Pseudomonadati</taxon>
        <taxon>Bacteroidota</taxon>
        <taxon>Flavobacteriia</taxon>
        <taxon>Flavobacteriales</taxon>
        <taxon>Flavobacteriaceae</taxon>
        <taxon>Maribacter</taxon>
    </lineage>
</organism>
<dbReference type="EMBL" id="JACWLN010000003">
    <property type="protein sequence ID" value="MBD1260566.1"/>
    <property type="molecule type" value="Genomic_DNA"/>
</dbReference>
<evidence type="ECO:0000313" key="1">
    <source>
        <dbReference type="EMBL" id="MBD1260566.1"/>
    </source>
</evidence>
<comment type="caution">
    <text evidence="1">The sequence shown here is derived from an EMBL/GenBank/DDBJ whole genome shotgun (WGS) entry which is preliminary data.</text>
</comment>
<dbReference type="Proteomes" id="UP000651837">
    <property type="component" value="Unassembled WGS sequence"/>
</dbReference>